<accession>A0A1S4GL74</accession>
<name>A0A1S4GL74_ANOGA</name>
<feature type="coiled-coil region" evidence="4">
    <location>
        <begin position="523"/>
        <end position="551"/>
    </location>
</feature>
<dbReference type="EnsemblMetazoa" id="AGAP004302-RA">
    <property type="protein sequence ID" value="AGAP004302-PA"/>
    <property type="gene ID" value="AGAP004302"/>
</dbReference>
<evidence type="ECO:0000256" key="5">
    <source>
        <dbReference type="SAM" id="MobiDB-lite"/>
    </source>
</evidence>
<evidence type="ECO:0000256" key="1">
    <source>
        <dbReference type="ARBA" id="ARBA00022723"/>
    </source>
</evidence>
<dbReference type="Pfam" id="PF04500">
    <property type="entry name" value="FLYWCH"/>
    <property type="match status" value="3"/>
</dbReference>
<feature type="compositionally biased region" description="Basic and acidic residues" evidence="5">
    <location>
        <begin position="1547"/>
        <end position="1561"/>
    </location>
</feature>
<feature type="compositionally biased region" description="Gly residues" evidence="5">
    <location>
        <begin position="1563"/>
        <end position="1575"/>
    </location>
</feature>
<proteinExistence type="predicted"/>
<dbReference type="PANTHER" id="PTHR39942">
    <property type="entry name" value="BCDNA.LD26519-RELATED"/>
    <property type="match status" value="1"/>
</dbReference>
<feature type="compositionally biased region" description="Basic and acidic residues" evidence="5">
    <location>
        <begin position="1672"/>
        <end position="1682"/>
    </location>
</feature>
<evidence type="ECO:0000259" key="6">
    <source>
        <dbReference type="Pfam" id="PF04500"/>
    </source>
</evidence>
<dbReference type="VEuPathDB" id="VectorBase:AGAP004302"/>
<keyword evidence="4" id="KW-0175">Coiled coil</keyword>
<dbReference type="VEuPathDB" id="VectorBase:AGAMI1_005116"/>
<feature type="domain" description="FLYWCH-type" evidence="6">
    <location>
        <begin position="728"/>
        <end position="787"/>
    </location>
</feature>
<protein>
    <recommendedName>
        <fullName evidence="6">FLYWCH-type domain-containing protein</fullName>
    </recommendedName>
</protein>
<dbReference type="GO" id="GO:0008270">
    <property type="term" value="F:zinc ion binding"/>
    <property type="evidence" value="ECO:0007669"/>
    <property type="project" value="UniProtKB-KW"/>
</dbReference>
<feature type="compositionally biased region" description="Gly residues" evidence="5">
    <location>
        <begin position="263"/>
        <end position="273"/>
    </location>
</feature>
<reference evidence="7 8" key="1">
    <citation type="journal article" date="2002" name="Science">
        <title>The genome sequence of the malaria mosquito Anopheles gambiae.</title>
        <authorList>
            <person name="Holt R.A."/>
            <person name="Subramanian G.M."/>
            <person name="Halpern A."/>
            <person name="Sutton G.G."/>
            <person name="Charlab R."/>
            <person name="Nusskern D.R."/>
            <person name="Wincker P."/>
            <person name="Clark A.G."/>
            <person name="Ribeiro J.M."/>
            <person name="Wides R."/>
            <person name="Salzberg S.L."/>
            <person name="Loftus B."/>
            <person name="Yandell M."/>
            <person name="Majoros W.H."/>
            <person name="Rusch D.B."/>
            <person name="Lai Z."/>
            <person name="Kraft C.L."/>
            <person name="Abril J.F."/>
            <person name="Anthouard V."/>
            <person name="Arensburger P."/>
            <person name="Atkinson P.W."/>
            <person name="Baden H."/>
            <person name="de Berardinis V."/>
            <person name="Baldwin D."/>
            <person name="Benes V."/>
            <person name="Biedler J."/>
            <person name="Blass C."/>
            <person name="Bolanos R."/>
            <person name="Boscus D."/>
            <person name="Barnstead M."/>
            <person name="Cai S."/>
            <person name="Center A."/>
            <person name="Chaturverdi K."/>
            <person name="Christophides G.K."/>
            <person name="Chrystal M.A."/>
            <person name="Clamp M."/>
            <person name="Cravchik A."/>
            <person name="Curwen V."/>
            <person name="Dana A."/>
            <person name="Delcher A."/>
            <person name="Dew I."/>
            <person name="Evans C.A."/>
            <person name="Flanigan M."/>
            <person name="Grundschober-Freimoser A."/>
            <person name="Friedli L."/>
            <person name="Gu Z."/>
            <person name="Guan P."/>
            <person name="Guigo R."/>
            <person name="Hillenmeyer M.E."/>
            <person name="Hladun S.L."/>
            <person name="Hogan J.R."/>
            <person name="Hong Y.S."/>
            <person name="Hoover J."/>
            <person name="Jaillon O."/>
            <person name="Ke Z."/>
            <person name="Kodira C."/>
            <person name="Kokoza E."/>
            <person name="Koutsos A."/>
            <person name="Letunic I."/>
            <person name="Levitsky A."/>
            <person name="Liang Y."/>
            <person name="Lin J.J."/>
            <person name="Lobo N.F."/>
            <person name="Lopez J.R."/>
            <person name="Malek J.A."/>
            <person name="McIntosh T.C."/>
            <person name="Meister S."/>
            <person name="Miller J."/>
            <person name="Mobarry C."/>
            <person name="Mongin E."/>
            <person name="Murphy S.D."/>
            <person name="O'Brochta D.A."/>
            <person name="Pfannkoch C."/>
            <person name="Qi R."/>
            <person name="Regier M.A."/>
            <person name="Remington K."/>
            <person name="Shao H."/>
            <person name="Sharakhova M.V."/>
            <person name="Sitter C.D."/>
            <person name="Shetty J."/>
            <person name="Smith T.J."/>
            <person name="Strong R."/>
            <person name="Sun J."/>
            <person name="Thomasova D."/>
            <person name="Ton L.Q."/>
            <person name="Topalis P."/>
            <person name="Tu Z."/>
            <person name="Unger M.F."/>
            <person name="Walenz B."/>
            <person name="Wang A."/>
            <person name="Wang J."/>
            <person name="Wang M."/>
            <person name="Wang X."/>
            <person name="Woodford K.J."/>
            <person name="Wortman J.R."/>
            <person name="Wu M."/>
            <person name="Yao A."/>
            <person name="Zdobnov E.M."/>
            <person name="Zhang H."/>
            <person name="Zhao Q."/>
            <person name="Zhao S."/>
            <person name="Zhu S.C."/>
            <person name="Zhimulev I."/>
            <person name="Coluzzi M."/>
            <person name="della Torre A."/>
            <person name="Roth C.W."/>
            <person name="Louis C."/>
            <person name="Kalush F."/>
            <person name="Mural R.J."/>
            <person name="Myers E.W."/>
            <person name="Adams M.D."/>
            <person name="Smith H.O."/>
            <person name="Broder S."/>
            <person name="Gardner M.J."/>
            <person name="Fraser C.M."/>
            <person name="Birney E."/>
            <person name="Bork P."/>
            <person name="Brey P.T."/>
            <person name="Venter J.C."/>
            <person name="Weissenbach J."/>
            <person name="Kafatos F.C."/>
            <person name="Collins F.H."/>
            <person name="Hoffman S.L."/>
        </authorList>
    </citation>
    <scope>NUCLEOTIDE SEQUENCE [LARGE SCALE GENOMIC DNA]</scope>
    <source>
        <strain evidence="7 8">PEST</strain>
    </source>
</reference>
<keyword evidence="1" id="KW-0479">Metal-binding</keyword>
<evidence type="ECO:0000256" key="2">
    <source>
        <dbReference type="ARBA" id="ARBA00022771"/>
    </source>
</evidence>
<feature type="compositionally biased region" description="Basic and acidic residues" evidence="5">
    <location>
        <begin position="585"/>
        <end position="594"/>
    </location>
</feature>
<keyword evidence="8" id="KW-1185">Reference proteome</keyword>
<feature type="compositionally biased region" description="Acidic residues" evidence="5">
    <location>
        <begin position="210"/>
        <end position="219"/>
    </location>
</feature>
<dbReference type="PANTHER" id="PTHR39942:SF1">
    <property type="entry name" value="BCDNA.LD26519-RELATED"/>
    <property type="match status" value="1"/>
</dbReference>
<feature type="region of interest" description="Disordered" evidence="5">
    <location>
        <begin position="578"/>
        <end position="620"/>
    </location>
</feature>
<feature type="region of interest" description="Disordered" evidence="5">
    <location>
        <begin position="102"/>
        <end position="280"/>
    </location>
</feature>
<reference evidence="7" key="3">
    <citation type="submission" date="2020-05" db="UniProtKB">
        <authorList>
            <consortium name="EnsemblMetazoa"/>
        </authorList>
    </citation>
    <scope>IDENTIFICATION</scope>
    <source>
        <strain evidence="7">PEST</strain>
    </source>
</reference>
<evidence type="ECO:0000313" key="8">
    <source>
        <dbReference type="Proteomes" id="UP000007062"/>
    </source>
</evidence>
<dbReference type="EMBL" id="AAAB01008898">
    <property type="status" value="NOT_ANNOTATED_CDS"/>
    <property type="molecule type" value="Genomic_DNA"/>
</dbReference>
<dbReference type="Gene3D" id="2.20.25.240">
    <property type="match status" value="7"/>
</dbReference>
<feature type="compositionally biased region" description="Acidic residues" evidence="5">
    <location>
        <begin position="121"/>
        <end position="132"/>
    </location>
</feature>
<evidence type="ECO:0000256" key="4">
    <source>
        <dbReference type="SAM" id="Coils"/>
    </source>
</evidence>
<feature type="region of interest" description="Disordered" evidence="5">
    <location>
        <begin position="1533"/>
        <end position="1575"/>
    </location>
</feature>
<dbReference type="Proteomes" id="UP000007062">
    <property type="component" value="Chromosome 2R"/>
</dbReference>
<evidence type="ECO:0000256" key="3">
    <source>
        <dbReference type="ARBA" id="ARBA00022833"/>
    </source>
</evidence>
<keyword evidence="3" id="KW-0862">Zinc</keyword>
<feature type="region of interest" description="Disordered" evidence="5">
    <location>
        <begin position="1632"/>
        <end position="1682"/>
    </location>
</feature>
<feature type="compositionally biased region" description="Low complexity" evidence="5">
    <location>
        <begin position="598"/>
        <end position="612"/>
    </location>
</feature>
<feature type="compositionally biased region" description="Polar residues" evidence="5">
    <location>
        <begin position="1533"/>
        <end position="1545"/>
    </location>
</feature>
<keyword evidence="2" id="KW-0863">Zinc-finger</keyword>
<organism evidence="7 8">
    <name type="scientific">Anopheles gambiae</name>
    <name type="common">African malaria mosquito</name>
    <dbReference type="NCBI Taxonomy" id="7165"/>
    <lineage>
        <taxon>Eukaryota</taxon>
        <taxon>Metazoa</taxon>
        <taxon>Ecdysozoa</taxon>
        <taxon>Arthropoda</taxon>
        <taxon>Hexapoda</taxon>
        <taxon>Insecta</taxon>
        <taxon>Pterygota</taxon>
        <taxon>Neoptera</taxon>
        <taxon>Endopterygota</taxon>
        <taxon>Diptera</taxon>
        <taxon>Nematocera</taxon>
        <taxon>Culicoidea</taxon>
        <taxon>Culicidae</taxon>
        <taxon>Anophelinae</taxon>
        <taxon>Anopheles</taxon>
    </lineage>
</organism>
<dbReference type="InterPro" id="IPR007588">
    <property type="entry name" value="Znf_FLYWCH"/>
</dbReference>
<feature type="region of interest" description="Disordered" evidence="5">
    <location>
        <begin position="1233"/>
        <end position="1257"/>
    </location>
</feature>
<feature type="compositionally biased region" description="Acidic residues" evidence="5">
    <location>
        <begin position="231"/>
        <end position="248"/>
    </location>
</feature>
<feature type="domain" description="FLYWCH-type" evidence="6">
    <location>
        <begin position="822"/>
        <end position="881"/>
    </location>
</feature>
<evidence type="ECO:0000313" key="7">
    <source>
        <dbReference type="EnsemblMetazoa" id="AGAP004302-PA"/>
    </source>
</evidence>
<dbReference type="InParanoid" id="A0A1S4GL74"/>
<feature type="domain" description="FLYWCH-type" evidence="6">
    <location>
        <begin position="1058"/>
        <end position="1111"/>
    </location>
</feature>
<feature type="compositionally biased region" description="Basic and acidic residues" evidence="5">
    <location>
        <begin position="164"/>
        <end position="174"/>
    </location>
</feature>
<reference evidence="7 8" key="2">
    <citation type="journal article" date="2004" name="Trends Parasitol.">
        <title>The Anopheles gambiae genome: an update.</title>
        <authorList>
            <person name="Mongin E."/>
            <person name="Louis C."/>
            <person name="Holt R.A."/>
            <person name="Birney E."/>
            <person name="Collins F.H."/>
        </authorList>
    </citation>
    <scope>NUCLEOTIDE SEQUENCE [LARGE SCALE GENOMIC DNA]</scope>
    <source>
        <strain evidence="7 8">PEST</strain>
    </source>
</reference>
<sequence>MCTVLLGGVVFGNHFYLYANELKNSTIVLSVRDDHDANICANCILSIEAFFKYKAQCVQNDRLLRKKRVSFFAELGLAADSGDGIVGANDLSYQSTAAAAAPELSSKRRRLSRNGDGGELGNEEEEEEDDELSTDRKRHRTGGLPDDDDDDSSGSIKKPYNGDAHGEGAGKVENDGEEADLGPYQIKQEAIDPDRDGEEENRNQQQQHLEDEDDDEEEYFNPNQFLAQETQIDEEDEIGEDADNDVSSDGDGQQFVVANGAESGDGGGAGGSATGQHQPPQLFERGWKTTEFSPQPGSSGLKTLKITDYSNVTGKRGRPQRFVTEMLSMAAAAAAAASGGGGGSSGGVGNTFLPYHPGDAMYQQWQRLKGLANARLQADGRVPLALANPPHGRTTTRVLGGVIEPTKKVQKFLDDGLRELIYNAGAPNPHFARDGGSTDFKVVKARFNSYNIIFDDNRFLRRNKSVSGLPKWYWACSVTGCPVKICSYAGRLFRTNELSHTHPPTEPDADSKYETIQPDPVEAEQLQRQLLHQQQQQHAMQQQRLVRQQQQQQLLRQRQVELAQRRVAAAAALMAAAAANSSRNDSTELERSMHGLDSSNSNSSSSHNNNGSMAEQNDPRRNYELRMADDGSELLLYAGHTHGLIMTRKDGVRVYRCTSIVGGEEQASGEAGRPCTDTVFLHSNGCIAKVCKEENVDYGMEFPVDGGAADRYRTAGGSVAEGGEEDKRRRPQKIIVYEGYRYKYCHARPEGSFYWRCVLRHDKDCLASIQTKRNLEFLNVNDQPHNHEPPDPSEPHENAMLCEIRLPAKGEATEGSTDFKLVKSGQKREFLIYKGYRYYFQYESKNGRRSYRCTMFKNCPAGAFLLPNSTIQEAKNFIHTHPPVEDMDKYITKDSLITSPIKLPDGGTEGGKRGIESGGHGDTAAIEPLSKDPEVARRNGYRIIKNYKNKEIMIYLGWRYFEDYKKKSGGQVWRCSSHRLCRGSVHLFPDGSINFAKLVDHNHSPPKKIISHSSIDGGEYTKAMLDVSSSLDYTLGNGADGTGDSMLLTGGGTYHRYITHQGHRFRFATRKREGTIYWRCAMRLETKCPVSFHTKEDTYELVSTRNHEHNHPIPTVWPEVAGGQIDDELPQVRMPAEQVGTTDFILTKNSKGRDLVLYRSGRFYLDYSRKDGRIVFRCSAVSGCRATVLLLPNKTLQVPEDFSHNHPTADGWEAGEAPSLDAKSVGQLMTEPIELKSDDEEEEGATPTDLIADRGARVSGGAGPESMLPKIILYDGFQFRFISRHPTEQSAFFRCFNFDAKKNQCHASLYTDLNGVVIQSNQQPHNHDQSDYLMGPDKYHPRSLQHRPDQSALLITAPPTGDELRGTRDYKIVKNWKNRDVLVFQNCRYFLHYVRKDGRKVWRCSAIRSCHAAVYLNADGTVDQFRGQHVHEIRPEGEPRRRRRRKKSELVPFSYGVGVGPGVGASIFANGMLANAAELMARGMNGGASMLNGGAIGGNTPHGGALVANGSMNGGHNGTNEWIDYSDYAMQMSGSPNDTASSAAARSNEETHSLWDQHHPEAGAGGGGRGTNGGEGFDLSYHSVFGSQENFNTYAVHALAQHHLQQQQQRSAASLQQQIQHHQQLLLNGAGGQLQHRRHNGAPQPPDSSDAEECELSGDASGDEIPLIDITPEVKIEGDDEQ</sequence>